<protein>
    <submittedName>
        <fullName evidence="3">Uncharacterized protein</fullName>
    </submittedName>
</protein>
<gene>
    <name evidence="3" type="ORF">MAR_011189</name>
</gene>
<evidence type="ECO:0000256" key="1">
    <source>
        <dbReference type="SAM" id="MobiDB-lite"/>
    </source>
</evidence>
<organism evidence="3 4">
    <name type="scientific">Mya arenaria</name>
    <name type="common">Soft-shell clam</name>
    <dbReference type="NCBI Taxonomy" id="6604"/>
    <lineage>
        <taxon>Eukaryota</taxon>
        <taxon>Metazoa</taxon>
        <taxon>Spiralia</taxon>
        <taxon>Lophotrochozoa</taxon>
        <taxon>Mollusca</taxon>
        <taxon>Bivalvia</taxon>
        <taxon>Autobranchia</taxon>
        <taxon>Heteroconchia</taxon>
        <taxon>Euheterodonta</taxon>
        <taxon>Imparidentia</taxon>
        <taxon>Neoheterodontei</taxon>
        <taxon>Myida</taxon>
        <taxon>Myoidea</taxon>
        <taxon>Myidae</taxon>
        <taxon>Mya</taxon>
    </lineage>
</organism>
<feature type="signal peptide" evidence="2">
    <location>
        <begin position="1"/>
        <end position="23"/>
    </location>
</feature>
<evidence type="ECO:0000313" key="3">
    <source>
        <dbReference type="EMBL" id="WAR25485.1"/>
    </source>
</evidence>
<reference evidence="3" key="1">
    <citation type="submission" date="2022-11" db="EMBL/GenBank/DDBJ databases">
        <title>Centuries of genome instability and evolution in soft-shell clam transmissible cancer (bioRxiv).</title>
        <authorList>
            <person name="Hart S.F.M."/>
            <person name="Yonemitsu M.A."/>
            <person name="Giersch R.M."/>
            <person name="Beal B.F."/>
            <person name="Arriagada G."/>
            <person name="Davis B.W."/>
            <person name="Ostrander E.A."/>
            <person name="Goff S.P."/>
            <person name="Metzger M.J."/>
        </authorList>
    </citation>
    <scope>NUCLEOTIDE SEQUENCE</scope>
    <source>
        <strain evidence="3">MELC-2E11</strain>
        <tissue evidence="3">Siphon/mantle</tissue>
    </source>
</reference>
<proteinExistence type="predicted"/>
<feature type="compositionally biased region" description="Acidic residues" evidence="1">
    <location>
        <begin position="316"/>
        <end position="326"/>
    </location>
</feature>
<dbReference type="Proteomes" id="UP001164746">
    <property type="component" value="Chromosome 14"/>
</dbReference>
<keyword evidence="4" id="KW-1185">Reference proteome</keyword>
<dbReference type="EMBL" id="CP111025">
    <property type="protein sequence ID" value="WAR25485.1"/>
    <property type="molecule type" value="Genomic_DNA"/>
</dbReference>
<keyword evidence="2" id="KW-0732">Signal</keyword>
<evidence type="ECO:0000313" key="4">
    <source>
        <dbReference type="Proteomes" id="UP001164746"/>
    </source>
</evidence>
<sequence>MAQRITWSFFLLVGFAAVHQSLSLSNVEFYEKLKPYLELESIMRNSSAVDVAEEELETVANDGSDVILLPGGPDDELDIAFLLKELGFTPGNASESAVDPEIASLLDAFNLAPRKVCIRVDYRSYSSYLLSFTLNGYRLLYTYNCRKYRYRHRSTTNCRKYRYRHHSTTNCRKYRYRHRSTKNCHKYPYRHHTTTNCRKNRNRHHSDTNYLGRSTYQYCYHVHHLVSPSSRLCAQLYSINRSRRTMCARITGTVNIKGHVHSAYQNIGCFRIPCHTDNQAIERQEGTDDLPSDDFDPASDDVDSGSDEKNENQDGSFEDSAEDDSDSAERYE</sequence>
<evidence type="ECO:0000256" key="2">
    <source>
        <dbReference type="SAM" id="SignalP"/>
    </source>
</evidence>
<feature type="region of interest" description="Disordered" evidence="1">
    <location>
        <begin position="284"/>
        <end position="332"/>
    </location>
</feature>
<feature type="chain" id="PRO_5046801242" evidence="2">
    <location>
        <begin position="24"/>
        <end position="332"/>
    </location>
</feature>
<accession>A0ABY7FU09</accession>
<feature type="compositionally biased region" description="Acidic residues" evidence="1">
    <location>
        <begin position="287"/>
        <end position="305"/>
    </location>
</feature>
<name>A0ABY7FU09_MYAAR</name>